<organism evidence="1 2">
    <name type="scientific">Cladophialophora carrionii</name>
    <dbReference type="NCBI Taxonomy" id="86049"/>
    <lineage>
        <taxon>Eukaryota</taxon>
        <taxon>Fungi</taxon>
        <taxon>Dikarya</taxon>
        <taxon>Ascomycota</taxon>
        <taxon>Pezizomycotina</taxon>
        <taxon>Eurotiomycetes</taxon>
        <taxon>Chaetothyriomycetidae</taxon>
        <taxon>Chaetothyriales</taxon>
        <taxon>Herpotrichiellaceae</taxon>
        <taxon>Cladophialophora</taxon>
    </lineage>
</organism>
<name>A0A1C1D1W3_9EURO</name>
<protein>
    <submittedName>
        <fullName evidence="1">Uncharacterized protein</fullName>
    </submittedName>
</protein>
<dbReference type="Proteomes" id="UP000094526">
    <property type="component" value="Unassembled WGS sequence"/>
</dbReference>
<keyword evidence="2" id="KW-1185">Reference proteome</keyword>
<reference evidence="2" key="1">
    <citation type="submission" date="2015-07" db="EMBL/GenBank/DDBJ databases">
        <authorList>
            <person name="Teixeira M.M."/>
            <person name="Souza R.C."/>
            <person name="Almeida L.G."/>
            <person name="Vicente V.A."/>
            <person name="de Hoog S."/>
            <person name="Bocca A.L."/>
            <person name="de Almeida S.R."/>
            <person name="Vasconcelos A.T."/>
            <person name="Felipe M.S."/>
        </authorList>
    </citation>
    <scope>NUCLEOTIDE SEQUENCE [LARGE SCALE GENOMIC DNA]</scope>
    <source>
        <strain evidence="2">KSF</strain>
    </source>
</reference>
<evidence type="ECO:0000313" key="2">
    <source>
        <dbReference type="Proteomes" id="UP000094526"/>
    </source>
</evidence>
<proteinExistence type="predicted"/>
<dbReference type="AlphaFoldDB" id="A0A1C1D1W3"/>
<dbReference type="VEuPathDB" id="FungiDB:CLCR_03192"/>
<accession>A0A1C1D1W3</accession>
<evidence type="ECO:0000313" key="1">
    <source>
        <dbReference type="EMBL" id="OCT54752.1"/>
    </source>
</evidence>
<dbReference type="EMBL" id="LGRB01000003">
    <property type="protein sequence ID" value="OCT54752.1"/>
    <property type="molecule type" value="Genomic_DNA"/>
</dbReference>
<comment type="caution">
    <text evidence="1">The sequence shown here is derived from an EMBL/GenBank/DDBJ whole genome shotgun (WGS) entry which is preliminary data.</text>
</comment>
<gene>
    <name evidence="1" type="ORF">CLCR_03192</name>
</gene>
<sequence length="115" mass="12756">MVVDEELRRPSGVEVNGCLEPSDYRQPDCVAAIQYERLGKADYQQHERLRKGSEVSSYEPGRIQHKMLGYSVFSAGAPGGPGAPGVYMISFLEFCYSYTKSAWKLSRSLAAEATK</sequence>